<dbReference type="Proteomes" id="UP001518140">
    <property type="component" value="Unassembled WGS sequence"/>
</dbReference>
<feature type="region of interest" description="Disordered" evidence="1">
    <location>
        <begin position="294"/>
        <end position="331"/>
    </location>
</feature>
<evidence type="ECO:0000313" key="3">
    <source>
        <dbReference type="Proteomes" id="UP001518140"/>
    </source>
</evidence>
<reference evidence="2 3" key="1">
    <citation type="submission" date="2020-02" db="EMBL/GenBank/DDBJ databases">
        <title>Whole-genome analyses of novel actinobacteria.</title>
        <authorList>
            <person name="Sahin N."/>
            <person name="Tokatli A."/>
        </authorList>
    </citation>
    <scope>NUCLEOTIDE SEQUENCE [LARGE SCALE GENOMIC DNA]</scope>
    <source>
        <strain evidence="2 3">YC419</strain>
    </source>
</reference>
<dbReference type="EMBL" id="JAAKZX010000001">
    <property type="protein sequence ID" value="NGO40657.1"/>
    <property type="molecule type" value="Genomic_DNA"/>
</dbReference>
<gene>
    <name evidence="2" type="ORF">G6048_00295</name>
</gene>
<feature type="compositionally biased region" description="Basic residues" evidence="1">
    <location>
        <begin position="320"/>
        <end position="331"/>
    </location>
</feature>
<evidence type="ECO:0000313" key="2">
    <source>
        <dbReference type="EMBL" id="NGO40657.1"/>
    </source>
</evidence>
<comment type="caution">
    <text evidence="2">The sequence shown here is derived from an EMBL/GenBank/DDBJ whole genome shotgun (WGS) entry which is preliminary data.</text>
</comment>
<sequence length="331" mass="37344">MELVAFGRSFSSAEALARDRRCEVTLVTLKARLAAGISPDKAVLRRKGMSRERDYLLAFGDEKTLRAWEDDPRCAVDGWHLRKRLLDGLPPEEALATPLAPDAVDRAGIPVVARPPAQYGAFGERKTLEAWSTDERCEVSYIVLRSRVLGGTPLEQALRSDSQRQGYTAFGETKSLREWSQDERCEVSRSTLTKRVQEGTPLLEALAEHRPVYEAFGEKKSIRAWAKDKRCVVTLDRLRKRLESGWKAVDALTTPVRATKSFTAFGESKTLDEWLADSRFDVSRAQLKMRLMTRGWDPEDALTRPKSAKQPLTKEEQRQRAARSSRHAATS</sequence>
<keyword evidence="3" id="KW-1185">Reference proteome</keyword>
<protein>
    <submittedName>
        <fullName evidence="2">Uncharacterized protein</fullName>
    </submittedName>
</protein>
<proteinExistence type="predicted"/>
<organism evidence="2 3">
    <name type="scientific">Streptomyces ureilyticus</name>
    <dbReference type="NCBI Taxonomy" id="1775131"/>
    <lineage>
        <taxon>Bacteria</taxon>
        <taxon>Bacillati</taxon>
        <taxon>Actinomycetota</taxon>
        <taxon>Actinomycetes</taxon>
        <taxon>Kitasatosporales</taxon>
        <taxon>Streptomycetaceae</taxon>
        <taxon>Streptomyces</taxon>
    </lineage>
</organism>
<name>A0ABX0DGG6_9ACTN</name>
<dbReference type="RefSeq" id="WP_165337343.1">
    <property type="nucleotide sequence ID" value="NZ_JAAKZX010000001.1"/>
</dbReference>
<evidence type="ECO:0000256" key="1">
    <source>
        <dbReference type="SAM" id="MobiDB-lite"/>
    </source>
</evidence>
<accession>A0ABX0DGG6</accession>